<dbReference type="Gene3D" id="3.90.70.10">
    <property type="entry name" value="Cysteine proteinases"/>
    <property type="match status" value="1"/>
</dbReference>
<dbReference type="Pfam" id="PF02148">
    <property type="entry name" value="zf-UBP"/>
    <property type="match status" value="1"/>
</dbReference>
<dbReference type="InterPro" id="IPR013083">
    <property type="entry name" value="Znf_RING/FYVE/PHD"/>
</dbReference>
<proteinExistence type="inferred from homology"/>
<dbReference type="GO" id="GO:0004843">
    <property type="term" value="F:cysteine-type deubiquitinase activity"/>
    <property type="evidence" value="ECO:0007669"/>
    <property type="project" value="UniProtKB-UniRule"/>
</dbReference>
<evidence type="ECO:0000256" key="2">
    <source>
        <dbReference type="ARBA" id="ARBA00004123"/>
    </source>
</evidence>
<sequence>MAAILGYGGKSVPRGFKNDHPSPSGVLNARNKIVPKAENDNNKNREILMEVETFSFYGDLGICKHIKSVLETKARDTVFLTYKQAVKISQMKKSEDVINIYKSDGSVIPNSKLVELKTNALKCTDCSMCNMNTCMICLQCPHVGCLSLNHAKLHYQKINHLFAIDSSNGLLFCFQCGDYVNHSELETIRRNELYRLAGKIDSDDDDNDNEEGEENEDSIEDVASHYKPPLAVAVNGLRGFINLGSTCFMSAILQTLVHNPIIKYQFFNNDVHFLNCESNLLYSEGVGSLNESNSCITCSIDHIFKEFYTSTEHGGFGMTNLLATAWYKKKSLAGFQEQDAHEFWQFLLNEFHSDYERVTGQNHSGEDCKCITHTTFHGELQSSIRCTSCDSVTTTIDPMIDVSLEIKKSKNSKDTISLYDCLDLFTQEERLDTMYTCKHCGEKTNAYKSLKVNKTPPVFSIQLKRFEHILHNDTSNKLDIPVKVPLYLNLTKYIVGNNQQNEIGEKYIYELFALVTHIGSVNTGHYIVLIKQGDGQWLKFDDSVITLVSQKEVDNTPAYLLYYITHRI</sequence>
<feature type="compositionally biased region" description="Acidic residues" evidence="16">
    <location>
        <begin position="202"/>
        <end position="220"/>
    </location>
</feature>
<keyword evidence="10" id="KW-0805">Transcription regulation</keyword>
<dbReference type="Gene3D" id="3.30.40.10">
    <property type="entry name" value="Zinc/RING finger domain, C3HC4 (zinc finger)"/>
    <property type="match status" value="1"/>
</dbReference>
<evidence type="ECO:0000256" key="1">
    <source>
        <dbReference type="ARBA" id="ARBA00000707"/>
    </source>
</evidence>
<dbReference type="Pfam" id="PF00443">
    <property type="entry name" value="UCH"/>
    <property type="match status" value="1"/>
</dbReference>
<dbReference type="InterPro" id="IPR001607">
    <property type="entry name" value="Znf_UBP"/>
</dbReference>
<keyword evidence="8 15" id="KW-0788">Thiol protease</keyword>
<evidence type="ECO:0000313" key="19">
    <source>
        <dbReference type="EMBL" id="KAG7195028.1"/>
    </source>
</evidence>
<evidence type="ECO:0000256" key="12">
    <source>
        <dbReference type="ARBA" id="ARBA00023242"/>
    </source>
</evidence>
<dbReference type="InterPro" id="IPR038765">
    <property type="entry name" value="Papain-like_cys_pep_sf"/>
</dbReference>
<evidence type="ECO:0000256" key="11">
    <source>
        <dbReference type="ARBA" id="ARBA00023163"/>
    </source>
</evidence>
<reference evidence="19" key="1">
    <citation type="submission" date="2021-03" db="EMBL/GenBank/DDBJ databases">
        <authorList>
            <person name="Palmer J.M."/>
        </authorList>
    </citation>
    <scope>NUCLEOTIDE SEQUENCE</scope>
    <source>
        <strain evidence="19">ARV_011</strain>
    </source>
</reference>
<feature type="region of interest" description="Disordered" evidence="16">
    <location>
        <begin position="200"/>
        <end position="220"/>
    </location>
</feature>
<dbReference type="InterPro" id="IPR028889">
    <property type="entry name" value="USP"/>
</dbReference>
<evidence type="ECO:0000256" key="6">
    <source>
        <dbReference type="ARBA" id="ARBA00022786"/>
    </source>
</evidence>
<evidence type="ECO:0000256" key="16">
    <source>
        <dbReference type="SAM" id="MobiDB-lite"/>
    </source>
</evidence>
<dbReference type="PROSITE" id="PS00972">
    <property type="entry name" value="USP_1"/>
    <property type="match status" value="1"/>
</dbReference>
<dbReference type="PROSITE" id="PS50271">
    <property type="entry name" value="ZF_UBP"/>
    <property type="match status" value="1"/>
</dbReference>
<dbReference type="EMBL" id="JAHMUF010000005">
    <property type="protein sequence ID" value="KAG7195028.1"/>
    <property type="molecule type" value="Genomic_DNA"/>
</dbReference>
<dbReference type="OrthoDB" id="289038at2759"/>
<evidence type="ECO:0000256" key="13">
    <source>
        <dbReference type="ARBA" id="ARBA00038490"/>
    </source>
</evidence>
<keyword evidence="20" id="KW-1185">Reference proteome</keyword>
<dbReference type="GO" id="GO:0006508">
    <property type="term" value="P:proteolysis"/>
    <property type="evidence" value="ECO:0007669"/>
    <property type="project" value="UniProtKB-KW"/>
</dbReference>
<evidence type="ECO:0000256" key="10">
    <source>
        <dbReference type="ARBA" id="ARBA00023015"/>
    </source>
</evidence>
<evidence type="ECO:0000256" key="5">
    <source>
        <dbReference type="ARBA" id="ARBA00022771"/>
    </source>
</evidence>
<keyword evidence="12" id="KW-0539">Nucleus</keyword>
<dbReference type="AlphaFoldDB" id="A0A9P8AJ28"/>
<comment type="subcellular location">
    <subcellularLocation>
        <location evidence="2">Nucleus</location>
    </subcellularLocation>
</comment>
<comment type="caution">
    <text evidence="19">The sequence shown here is derived from an EMBL/GenBank/DDBJ whole genome shotgun (WGS) entry which is preliminary data.</text>
</comment>
<dbReference type="GO" id="GO:0016579">
    <property type="term" value="P:protein deubiquitination"/>
    <property type="evidence" value="ECO:0007669"/>
    <property type="project" value="InterPro"/>
</dbReference>
<evidence type="ECO:0000256" key="9">
    <source>
        <dbReference type="ARBA" id="ARBA00022833"/>
    </source>
</evidence>
<accession>A0A9P8AJ28</accession>
<organism evidence="19 20">
    <name type="scientific">Scheffersomyces spartinae</name>
    <dbReference type="NCBI Taxonomy" id="45513"/>
    <lineage>
        <taxon>Eukaryota</taxon>
        <taxon>Fungi</taxon>
        <taxon>Dikarya</taxon>
        <taxon>Ascomycota</taxon>
        <taxon>Saccharomycotina</taxon>
        <taxon>Pichiomycetes</taxon>
        <taxon>Debaryomycetaceae</taxon>
        <taxon>Scheffersomyces</taxon>
    </lineage>
</organism>
<keyword evidence="4" id="KW-0479">Metal-binding</keyword>
<evidence type="ECO:0000256" key="7">
    <source>
        <dbReference type="ARBA" id="ARBA00022801"/>
    </source>
</evidence>
<dbReference type="InterPro" id="IPR018200">
    <property type="entry name" value="USP_CS"/>
</dbReference>
<name>A0A9P8AJ28_9ASCO</name>
<dbReference type="GeneID" id="66117515"/>
<dbReference type="Proteomes" id="UP000790833">
    <property type="component" value="Unassembled WGS sequence"/>
</dbReference>
<dbReference type="EC" id="3.4.19.12" evidence="15"/>
<protein>
    <recommendedName>
        <fullName evidence="15">Ubiquitin carboxyl-terminal hydrolase</fullName>
        <ecNumber evidence="15">3.4.19.12</ecNumber>
    </recommendedName>
</protein>
<dbReference type="PROSITE" id="PS00973">
    <property type="entry name" value="USP_2"/>
    <property type="match status" value="1"/>
</dbReference>
<keyword evidence="6 15" id="KW-0833">Ubl conjugation pathway</keyword>
<gene>
    <name evidence="19" type="ORF">KQ657_004141</name>
</gene>
<evidence type="ECO:0000259" key="17">
    <source>
        <dbReference type="PROSITE" id="PS50235"/>
    </source>
</evidence>
<comment type="catalytic activity">
    <reaction evidence="1 15">
        <text>Thiol-dependent hydrolysis of ester, thioester, amide, peptide and isopeptide bonds formed by the C-terminal Gly of ubiquitin (a 76-residue protein attached to proteins as an intracellular targeting signal).</text>
        <dbReference type="EC" id="3.4.19.12"/>
    </reaction>
</comment>
<evidence type="ECO:0000256" key="4">
    <source>
        <dbReference type="ARBA" id="ARBA00022723"/>
    </source>
</evidence>
<evidence type="ECO:0000256" key="3">
    <source>
        <dbReference type="ARBA" id="ARBA00022670"/>
    </source>
</evidence>
<feature type="domain" description="USP" evidence="17">
    <location>
        <begin position="238"/>
        <end position="566"/>
    </location>
</feature>
<dbReference type="PANTHER" id="PTHR21646:SF33">
    <property type="entry name" value="UBIQUITIN CARBOXYL-TERMINAL HYDROLASE 22"/>
    <property type="match status" value="1"/>
</dbReference>
<dbReference type="SUPFAM" id="SSF54001">
    <property type="entry name" value="Cysteine proteinases"/>
    <property type="match status" value="1"/>
</dbReference>
<dbReference type="SUPFAM" id="SSF57850">
    <property type="entry name" value="RING/U-box"/>
    <property type="match status" value="1"/>
</dbReference>
<dbReference type="PROSITE" id="PS50235">
    <property type="entry name" value="USP_3"/>
    <property type="match status" value="1"/>
</dbReference>
<dbReference type="RefSeq" id="XP_043050575.1">
    <property type="nucleotide sequence ID" value="XM_043194824.1"/>
</dbReference>
<dbReference type="PANTHER" id="PTHR21646">
    <property type="entry name" value="UBIQUITIN CARBOXYL-TERMINAL HYDROLASE"/>
    <property type="match status" value="1"/>
</dbReference>
<feature type="domain" description="UBP-type" evidence="18">
    <location>
        <begin position="106"/>
        <end position="199"/>
    </location>
</feature>
<keyword evidence="5 14" id="KW-0863">Zinc-finger</keyword>
<dbReference type="InterPro" id="IPR050185">
    <property type="entry name" value="Ub_carboxyl-term_hydrolase"/>
</dbReference>
<dbReference type="GO" id="GO:0008270">
    <property type="term" value="F:zinc ion binding"/>
    <property type="evidence" value="ECO:0007669"/>
    <property type="project" value="UniProtKB-KW"/>
</dbReference>
<evidence type="ECO:0000256" key="15">
    <source>
        <dbReference type="RuleBase" id="RU366025"/>
    </source>
</evidence>
<comment type="similarity">
    <text evidence="13">Belongs to the peptidase C19 family. UBP8 subfamily.</text>
</comment>
<dbReference type="GO" id="GO:0005634">
    <property type="term" value="C:nucleus"/>
    <property type="evidence" value="ECO:0007669"/>
    <property type="project" value="UniProtKB-SubCell"/>
</dbReference>
<evidence type="ECO:0000256" key="14">
    <source>
        <dbReference type="PROSITE-ProRule" id="PRU00502"/>
    </source>
</evidence>
<evidence type="ECO:0000313" key="20">
    <source>
        <dbReference type="Proteomes" id="UP000790833"/>
    </source>
</evidence>
<evidence type="ECO:0000259" key="18">
    <source>
        <dbReference type="PROSITE" id="PS50271"/>
    </source>
</evidence>
<dbReference type="InterPro" id="IPR001394">
    <property type="entry name" value="Peptidase_C19_UCH"/>
</dbReference>
<keyword evidence="11" id="KW-0804">Transcription</keyword>
<keyword evidence="3 15" id="KW-0645">Protease</keyword>
<evidence type="ECO:0000256" key="8">
    <source>
        <dbReference type="ARBA" id="ARBA00022807"/>
    </source>
</evidence>
<keyword evidence="9" id="KW-0862">Zinc</keyword>
<keyword evidence="7 15" id="KW-0378">Hydrolase</keyword>